<dbReference type="EMBL" id="JBBPBM010000076">
    <property type="protein sequence ID" value="KAK8511904.1"/>
    <property type="molecule type" value="Genomic_DNA"/>
</dbReference>
<protein>
    <submittedName>
        <fullName evidence="2">Uncharacterized protein</fullName>
    </submittedName>
</protein>
<keyword evidence="1" id="KW-0732">Signal</keyword>
<keyword evidence="3" id="KW-1185">Reference proteome</keyword>
<feature type="chain" id="PRO_5046387622" evidence="1">
    <location>
        <begin position="26"/>
        <end position="78"/>
    </location>
</feature>
<proteinExistence type="predicted"/>
<comment type="caution">
    <text evidence="2">The sequence shown here is derived from an EMBL/GenBank/DDBJ whole genome shotgun (WGS) entry which is preliminary data.</text>
</comment>
<dbReference type="Proteomes" id="UP001472677">
    <property type="component" value="Unassembled WGS sequence"/>
</dbReference>
<reference evidence="2 3" key="1">
    <citation type="journal article" date="2024" name="G3 (Bethesda)">
        <title>Genome assembly of Hibiscus sabdariffa L. provides insights into metabolisms of medicinal natural products.</title>
        <authorList>
            <person name="Kim T."/>
        </authorList>
    </citation>
    <scope>NUCLEOTIDE SEQUENCE [LARGE SCALE GENOMIC DNA]</scope>
    <source>
        <strain evidence="2">TK-2024</strain>
        <tissue evidence="2">Old leaves</tissue>
    </source>
</reference>
<feature type="signal peptide" evidence="1">
    <location>
        <begin position="1"/>
        <end position="25"/>
    </location>
</feature>
<evidence type="ECO:0000313" key="3">
    <source>
        <dbReference type="Proteomes" id="UP001472677"/>
    </source>
</evidence>
<organism evidence="2 3">
    <name type="scientific">Hibiscus sabdariffa</name>
    <name type="common">roselle</name>
    <dbReference type="NCBI Taxonomy" id="183260"/>
    <lineage>
        <taxon>Eukaryota</taxon>
        <taxon>Viridiplantae</taxon>
        <taxon>Streptophyta</taxon>
        <taxon>Embryophyta</taxon>
        <taxon>Tracheophyta</taxon>
        <taxon>Spermatophyta</taxon>
        <taxon>Magnoliopsida</taxon>
        <taxon>eudicotyledons</taxon>
        <taxon>Gunneridae</taxon>
        <taxon>Pentapetalae</taxon>
        <taxon>rosids</taxon>
        <taxon>malvids</taxon>
        <taxon>Malvales</taxon>
        <taxon>Malvaceae</taxon>
        <taxon>Malvoideae</taxon>
        <taxon>Hibiscus</taxon>
    </lineage>
</organism>
<name>A0ABR2BXQ3_9ROSI</name>
<accession>A0ABR2BXQ3</accession>
<sequence>MVMAAYAFGGLFVPFLAVSQAPIHADCRVFVEDEPMVRGEAGEDADMSAELVVVLNKERVVALFDNDDIIAPEIEGYC</sequence>
<evidence type="ECO:0000256" key="1">
    <source>
        <dbReference type="SAM" id="SignalP"/>
    </source>
</evidence>
<evidence type="ECO:0000313" key="2">
    <source>
        <dbReference type="EMBL" id="KAK8511904.1"/>
    </source>
</evidence>
<gene>
    <name evidence="2" type="ORF">V6N12_074594</name>
</gene>